<dbReference type="SMART" id="SM00219">
    <property type="entry name" value="TyrKc"/>
    <property type="match status" value="1"/>
</dbReference>
<dbReference type="STRING" id="947166.A0A1D1VV94"/>
<dbReference type="InterPro" id="IPR011009">
    <property type="entry name" value="Kinase-like_dom_sf"/>
</dbReference>
<dbReference type="OrthoDB" id="1890790at2759"/>
<evidence type="ECO:0000256" key="1">
    <source>
        <dbReference type="ARBA" id="ARBA00001436"/>
    </source>
</evidence>
<evidence type="ECO:0000259" key="7">
    <source>
        <dbReference type="PROSITE" id="PS50011"/>
    </source>
</evidence>
<gene>
    <name evidence="8" type="primary">RvY_13081</name>
    <name evidence="8" type="synonym">RvY_13081.1</name>
    <name evidence="8" type="ORF">RvY_13081-1</name>
</gene>
<keyword evidence="3" id="KW-0547">Nucleotide-binding</keyword>
<dbReference type="Proteomes" id="UP000186922">
    <property type="component" value="Unassembled WGS sequence"/>
</dbReference>
<dbReference type="GO" id="GO:0004016">
    <property type="term" value="F:adenylate cyclase activity"/>
    <property type="evidence" value="ECO:0007669"/>
    <property type="project" value="TreeGrafter"/>
</dbReference>
<protein>
    <recommendedName>
        <fullName evidence="2">guanylate cyclase</fullName>
        <ecNumber evidence="2">4.6.1.2</ecNumber>
    </recommendedName>
</protein>
<keyword evidence="5" id="KW-0141">cGMP biosynthesis</keyword>
<comment type="caution">
    <text evidence="8">The sequence shown here is derived from an EMBL/GenBank/DDBJ whole genome shotgun (WGS) entry which is preliminary data.</text>
</comment>
<dbReference type="InterPro" id="IPR001245">
    <property type="entry name" value="Ser-Thr/Tyr_kinase_cat_dom"/>
</dbReference>
<evidence type="ECO:0000256" key="2">
    <source>
        <dbReference type="ARBA" id="ARBA00012202"/>
    </source>
</evidence>
<dbReference type="EC" id="4.6.1.2" evidence="2"/>
<feature type="region of interest" description="Disordered" evidence="6">
    <location>
        <begin position="290"/>
        <end position="332"/>
    </location>
</feature>
<evidence type="ECO:0000313" key="8">
    <source>
        <dbReference type="EMBL" id="GAV02529.1"/>
    </source>
</evidence>
<dbReference type="GO" id="GO:0005886">
    <property type="term" value="C:plasma membrane"/>
    <property type="evidence" value="ECO:0007669"/>
    <property type="project" value="TreeGrafter"/>
</dbReference>
<dbReference type="SUPFAM" id="SSF56112">
    <property type="entry name" value="Protein kinase-like (PK-like)"/>
    <property type="match status" value="1"/>
</dbReference>
<dbReference type="GO" id="GO:0004383">
    <property type="term" value="F:guanylate cyclase activity"/>
    <property type="evidence" value="ECO:0007669"/>
    <property type="project" value="UniProtKB-EC"/>
</dbReference>
<evidence type="ECO:0000313" key="9">
    <source>
        <dbReference type="Proteomes" id="UP000186922"/>
    </source>
</evidence>
<keyword evidence="9" id="KW-1185">Reference proteome</keyword>
<feature type="domain" description="Protein kinase" evidence="7">
    <location>
        <begin position="27"/>
        <end position="332"/>
    </location>
</feature>
<name>A0A1D1VV94_RAMVA</name>
<comment type="catalytic activity">
    <reaction evidence="1">
        <text>GTP = 3',5'-cyclic GMP + diphosphate</text>
        <dbReference type="Rhea" id="RHEA:13665"/>
        <dbReference type="ChEBI" id="CHEBI:33019"/>
        <dbReference type="ChEBI" id="CHEBI:37565"/>
        <dbReference type="ChEBI" id="CHEBI:57746"/>
        <dbReference type="EC" id="4.6.1.2"/>
    </reaction>
</comment>
<dbReference type="PANTHER" id="PTHR11920:SF501">
    <property type="entry name" value="GUANYLATE CYCLASE 32E"/>
    <property type="match status" value="1"/>
</dbReference>
<dbReference type="GO" id="GO:0004713">
    <property type="term" value="F:protein tyrosine kinase activity"/>
    <property type="evidence" value="ECO:0007669"/>
    <property type="project" value="InterPro"/>
</dbReference>
<dbReference type="GO" id="GO:0001653">
    <property type="term" value="F:peptide receptor activity"/>
    <property type="evidence" value="ECO:0007669"/>
    <property type="project" value="TreeGrafter"/>
</dbReference>
<dbReference type="AlphaFoldDB" id="A0A1D1VV94"/>
<sequence>MNSSSDPFWWRIFLHEVQIISPPSKSTAATSTLGSQAKSKMTMEATSAATADSAVTDTTNLIKRALYDGNTVGLTPLPEPYHRVSNNIGKNLFPVKRLLHNNLQKFYGIAVDDENLCVFTVGEFCHKGTLTRVLERARMDLDWNFKCSLIKDCAAGMTYLHGSSLVSHGNLSSHTCLVDSNFVLKISDCGMEYFRRDEDMRPLIDEDEERDVSQLFWRPPELLRTTMPPEGTQVKNDVIFSSDVAIFRTRFPERRCVRLRYHSTTNYPPNSALPGERRPAKYLDRQGDFAGGEARNHAASEAAYSFDSLPDQLPRPDGTVLGRTSRTTPFFS</sequence>
<dbReference type="Pfam" id="PF07714">
    <property type="entry name" value="PK_Tyr_Ser-Thr"/>
    <property type="match status" value="1"/>
</dbReference>
<dbReference type="InterPro" id="IPR050401">
    <property type="entry name" value="Cyclic_nucleotide_synthase"/>
</dbReference>
<dbReference type="InterPro" id="IPR020635">
    <property type="entry name" value="Tyr_kinase_cat_dom"/>
</dbReference>
<dbReference type="PANTHER" id="PTHR11920">
    <property type="entry name" value="GUANYLYL CYCLASE"/>
    <property type="match status" value="1"/>
</dbReference>
<dbReference type="InterPro" id="IPR000719">
    <property type="entry name" value="Prot_kinase_dom"/>
</dbReference>
<proteinExistence type="predicted"/>
<reference evidence="8 9" key="1">
    <citation type="journal article" date="2016" name="Nat. Commun.">
        <title>Extremotolerant tardigrade genome and improved radiotolerance of human cultured cells by tardigrade-unique protein.</title>
        <authorList>
            <person name="Hashimoto T."/>
            <person name="Horikawa D.D."/>
            <person name="Saito Y."/>
            <person name="Kuwahara H."/>
            <person name="Kozuka-Hata H."/>
            <person name="Shin-I T."/>
            <person name="Minakuchi Y."/>
            <person name="Ohishi K."/>
            <person name="Motoyama A."/>
            <person name="Aizu T."/>
            <person name="Enomoto A."/>
            <person name="Kondo K."/>
            <person name="Tanaka S."/>
            <person name="Hara Y."/>
            <person name="Koshikawa S."/>
            <person name="Sagara H."/>
            <person name="Miura T."/>
            <person name="Yokobori S."/>
            <person name="Miyagawa K."/>
            <person name="Suzuki Y."/>
            <person name="Kubo T."/>
            <person name="Oyama M."/>
            <person name="Kohara Y."/>
            <person name="Fujiyama A."/>
            <person name="Arakawa K."/>
            <person name="Katayama T."/>
            <person name="Toyoda A."/>
            <person name="Kunieda T."/>
        </authorList>
    </citation>
    <scope>NUCLEOTIDE SEQUENCE [LARGE SCALE GENOMIC DNA]</scope>
    <source>
        <strain evidence="8 9">YOKOZUNA-1</strain>
    </source>
</reference>
<dbReference type="PROSITE" id="PS50011">
    <property type="entry name" value="PROTEIN_KINASE_DOM"/>
    <property type="match status" value="1"/>
</dbReference>
<evidence type="ECO:0000256" key="4">
    <source>
        <dbReference type="ARBA" id="ARBA00023239"/>
    </source>
</evidence>
<organism evidence="8 9">
    <name type="scientific">Ramazzottius varieornatus</name>
    <name type="common">Water bear</name>
    <name type="synonym">Tardigrade</name>
    <dbReference type="NCBI Taxonomy" id="947166"/>
    <lineage>
        <taxon>Eukaryota</taxon>
        <taxon>Metazoa</taxon>
        <taxon>Ecdysozoa</taxon>
        <taxon>Tardigrada</taxon>
        <taxon>Eutardigrada</taxon>
        <taxon>Parachela</taxon>
        <taxon>Hypsibioidea</taxon>
        <taxon>Ramazzottiidae</taxon>
        <taxon>Ramazzottius</taxon>
    </lineage>
</organism>
<evidence type="ECO:0000256" key="3">
    <source>
        <dbReference type="ARBA" id="ARBA00022741"/>
    </source>
</evidence>
<dbReference type="Gene3D" id="1.10.510.10">
    <property type="entry name" value="Transferase(Phosphotransferase) domain 1"/>
    <property type="match status" value="1"/>
</dbReference>
<accession>A0A1D1VV94</accession>
<keyword evidence="4" id="KW-0456">Lyase</keyword>
<dbReference type="GO" id="GO:0007168">
    <property type="term" value="P:receptor guanylyl cyclase signaling pathway"/>
    <property type="evidence" value="ECO:0007669"/>
    <property type="project" value="TreeGrafter"/>
</dbReference>
<feature type="compositionally biased region" description="Polar residues" evidence="6">
    <location>
        <begin position="322"/>
        <end position="332"/>
    </location>
</feature>
<dbReference type="GO" id="GO:0005524">
    <property type="term" value="F:ATP binding"/>
    <property type="evidence" value="ECO:0007669"/>
    <property type="project" value="InterPro"/>
</dbReference>
<evidence type="ECO:0000256" key="5">
    <source>
        <dbReference type="ARBA" id="ARBA00023293"/>
    </source>
</evidence>
<evidence type="ECO:0000256" key="6">
    <source>
        <dbReference type="SAM" id="MobiDB-lite"/>
    </source>
</evidence>
<dbReference type="EMBL" id="BDGG01000008">
    <property type="protein sequence ID" value="GAV02529.1"/>
    <property type="molecule type" value="Genomic_DNA"/>
</dbReference>